<keyword evidence="9" id="KW-1185">Reference proteome</keyword>
<dbReference type="CDD" id="cd08646">
    <property type="entry name" value="FMT_core_Met-tRNA-FMT_N"/>
    <property type="match status" value="1"/>
</dbReference>
<dbReference type="EMBL" id="JBHULB010000011">
    <property type="protein sequence ID" value="MFD2587111.1"/>
    <property type="molecule type" value="Genomic_DNA"/>
</dbReference>
<sequence length="321" mass="36228">MKEYKEKRNLRIIFMGTPDFAVAGLNKLVAAGYQVVGVITAPDRPAGRGRKLKQSAVKEYAVSKAIKVLQPTNLKNEAFLEELKSLNANLQIVVAFRMLPKVVWQMPEYGTFNLHASLLPQYRGAAPINWAIMNGETKTGVTTFFIDEKIDTGEIILQESIEIGLTESAGELHDKLMELGASLILKTVDKIERNEIALEKQPGFKDLKTAHKIHRETCEIDWSKSLIEIFNHIRGLSPYPTAWTTLYNEEEELQLKVFKTELEKEDHDYTSGKIFATKKTLKVAAKEGYLNLLEIQLPGKRKMKTHEVLNGLQLSKNAYVG</sequence>
<dbReference type="NCBIfam" id="TIGR00460">
    <property type="entry name" value="fmt"/>
    <property type="match status" value="1"/>
</dbReference>
<dbReference type="InterPro" id="IPR002376">
    <property type="entry name" value="Formyl_transf_N"/>
</dbReference>
<evidence type="ECO:0000256" key="2">
    <source>
        <dbReference type="ARBA" id="ARBA00012261"/>
    </source>
</evidence>
<evidence type="ECO:0000313" key="8">
    <source>
        <dbReference type="EMBL" id="MFD2587111.1"/>
    </source>
</evidence>
<reference evidence="9" key="1">
    <citation type="journal article" date="2019" name="Int. J. Syst. Evol. Microbiol.">
        <title>The Global Catalogue of Microorganisms (GCM) 10K type strain sequencing project: providing services to taxonomists for standard genome sequencing and annotation.</title>
        <authorList>
            <consortium name="The Broad Institute Genomics Platform"/>
            <consortium name="The Broad Institute Genome Sequencing Center for Infectious Disease"/>
            <person name="Wu L."/>
            <person name="Ma J."/>
        </authorList>
    </citation>
    <scope>NUCLEOTIDE SEQUENCE [LARGE SCALE GENOMIC DNA]</scope>
    <source>
        <strain evidence="9">KCTC 52368</strain>
    </source>
</reference>
<feature type="domain" description="Formyl transferase C-terminal" evidence="7">
    <location>
        <begin position="212"/>
        <end position="312"/>
    </location>
</feature>
<evidence type="ECO:0000313" key="9">
    <source>
        <dbReference type="Proteomes" id="UP001597526"/>
    </source>
</evidence>
<dbReference type="InterPro" id="IPR011034">
    <property type="entry name" value="Formyl_transferase-like_C_sf"/>
</dbReference>
<dbReference type="PANTHER" id="PTHR11138">
    <property type="entry name" value="METHIONYL-TRNA FORMYLTRANSFERASE"/>
    <property type="match status" value="1"/>
</dbReference>
<comment type="function">
    <text evidence="5">Attaches a formyl group to the free amino group of methionyl-tRNA(fMet). The formyl group appears to play a dual role in the initiator identity of N-formylmethionyl-tRNA by promoting its recognition by IF2 and preventing the misappropriation of this tRNA by the elongation apparatus.</text>
</comment>
<dbReference type="RefSeq" id="WP_377766671.1">
    <property type="nucleotide sequence ID" value="NZ_JBHULB010000011.1"/>
</dbReference>
<dbReference type="SUPFAM" id="SSF53328">
    <property type="entry name" value="Formyltransferase"/>
    <property type="match status" value="1"/>
</dbReference>
<comment type="similarity">
    <text evidence="1 5">Belongs to the Fmt family.</text>
</comment>
<dbReference type="InterPro" id="IPR005793">
    <property type="entry name" value="Formyl_trans_C"/>
</dbReference>
<proteinExistence type="inferred from homology"/>
<dbReference type="GO" id="GO:0004479">
    <property type="term" value="F:methionyl-tRNA formyltransferase activity"/>
    <property type="evidence" value="ECO:0007669"/>
    <property type="project" value="UniProtKB-EC"/>
</dbReference>
<evidence type="ECO:0000256" key="3">
    <source>
        <dbReference type="ARBA" id="ARBA00022679"/>
    </source>
</evidence>
<feature type="binding site" evidence="5">
    <location>
        <begin position="117"/>
        <end position="120"/>
    </location>
    <ligand>
        <name>(6S)-5,6,7,8-tetrahydrofolate</name>
        <dbReference type="ChEBI" id="CHEBI:57453"/>
    </ligand>
</feature>
<dbReference type="Pfam" id="PF00551">
    <property type="entry name" value="Formyl_trans_N"/>
    <property type="match status" value="1"/>
</dbReference>
<dbReference type="PANTHER" id="PTHR11138:SF5">
    <property type="entry name" value="METHIONYL-TRNA FORMYLTRANSFERASE, MITOCHONDRIAL"/>
    <property type="match status" value="1"/>
</dbReference>
<dbReference type="EC" id="2.1.2.9" evidence="2 5"/>
<dbReference type="InterPro" id="IPR041711">
    <property type="entry name" value="Met-tRNA-FMT_N"/>
</dbReference>
<dbReference type="Gene3D" id="3.40.50.12230">
    <property type="match status" value="1"/>
</dbReference>
<dbReference type="SUPFAM" id="SSF50486">
    <property type="entry name" value="FMT C-terminal domain-like"/>
    <property type="match status" value="1"/>
</dbReference>
<comment type="caution">
    <text evidence="8">The sequence shown here is derived from an EMBL/GenBank/DDBJ whole genome shotgun (WGS) entry which is preliminary data.</text>
</comment>
<dbReference type="InterPro" id="IPR036477">
    <property type="entry name" value="Formyl_transf_N_sf"/>
</dbReference>
<evidence type="ECO:0000256" key="4">
    <source>
        <dbReference type="ARBA" id="ARBA00022917"/>
    </source>
</evidence>
<name>A0ABW5MVR7_9FLAO</name>
<protein>
    <recommendedName>
        <fullName evidence="2 5">Methionyl-tRNA formyltransferase</fullName>
        <ecNumber evidence="2 5">2.1.2.9</ecNumber>
    </recommendedName>
</protein>
<dbReference type="Pfam" id="PF02911">
    <property type="entry name" value="Formyl_trans_C"/>
    <property type="match status" value="1"/>
</dbReference>
<feature type="domain" description="Formyl transferase N-terminal" evidence="6">
    <location>
        <begin position="11"/>
        <end position="187"/>
    </location>
</feature>
<accession>A0ABW5MVR7</accession>
<comment type="catalytic activity">
    <reaction evidence="5">
        <text>L-methionyl-tRNA(fMet) + (6R)-10-formyltetrahydrofolate = N-formyl-L-methionyl-tRNA(fMet) + (6S)-5,6,7,8-tetrahydrofolate + H(+)</text>
        <dbReference type="Rhea" id="RHEA:24380"/>
        <dbReference type="Rhea" id="RHEA-COMP:9952"/>
        <dbReference type="Rhea" id="RHEA-COMP:9953"/>
        <dbReference type="ChEBI" id="CHEBI:15378"/>
        <dbReference type="ChEBI" id="CHEBI:57453"/>
        <dbReference type="ChEBI" id="CHEBI:78530"/>
        <dbReference type="ChEBI" id="CHEBI:78844"/>
        <dbReference type="ChEBI" id="CHEBI:195366"/>
        <dbReference type="EC" id="2.1.2.9"/>
    </reaction>
</comment>
<keyword evidence="4 5" id="KW-0648">Protein biosynthesis</keyword>
<dbReference type="CDD" id="cd08704">
    <property type="entry name" value="Met_tRNA_FMT_C"/>
    <property type="match status" value="1"/>
</dbReference>
<dbReference type="HAMAP" id="MF_00182">
    <property type="entry name" value="Formyl_trans"/>
    <property type="match status" value="1"/>
</dbReference>
<organism evidence="8 9">
    <name type="scientific">Croceitalea marina</name>
    <dbReference type="NCBI Taxonomy" id="1775166"/>
    <lineage>
        <taxon>Bacteria</taxon>
        <taxon>Pseudomonadati</taxon>
        <taxon>Bacteroidota</taxon>
        <taxon>Flavobacteriia</taxon>
        <taxon>Flavobacteriales</taxon>
        <taxon>Flavobacteriaceae</taxon>
        <taxon>Croceitalea</taxon>
    </lineage>
</organism>
<evidence type="ECO:0000256" key="5">
    <source>
        <dbReference type="HAMAP-Rule" id="MF_00182"/>
    </source>
</evidence>
<gene>
    <name evidence="5 8" type="primary">fmt</name>
    <name evidence="8" type="ORF">ACFSQJ_09230</name>
</gene>
<keyword evidence="3 5" id="KW-0808">Transferase</keyword>
<dbReference type="InterPro" id="IPR005794">
    <property type="entry name" value="Fmt"/>
</dbReference>
<evidence type="ECO:0000259" key="7">
    <source>
        <dbReference type="Pfam" id="PF02911"/>
    </source>
</evidence>
<evidence type="ECO:0000256" key="1">
    <source>
        <dbReference type="ARBA" id="ARBA00010699"/>
    </source>
</evidence>
<dbReference type="InterPro" id="IPR044135">
    <property type="entry name" value="Met-tRNA-FMT_C"/>
</dbReference>
<dbReference type="Proteomes" id="UP001597526">
    <property type="component" value="Unassembled WGS sequence"/>
</dbReference>
<evidence type="ECO:0000259" key="6">
    <source>
        <dbReference type="Pfam" id="PF00551"/>
    </source>
</evidence>